<dbReference type="InterPro" id="IPR013783">
    <property type="entry name" value="Ig-like_fold"/>
</dbReference>
<evidence type="ECO:0000259" key="4">
    <source>
        <dbReference type="PROSITE" id="PS50853"/>
    </source>
</evidence>
<organism evidence="5 6">
    <name type="scientific">Parafrankia irregularis</name>
    <dbReference type="NCBI Taxonomy" id="795642"/>
    <lineage>
        <taxon>Bacteria</taxon>
        <taxon>Bacillati</taxon>
        <taxon>Actinomycetota</taxon>
        <taxon>Actinomycetes</taxon>
        <taxon>Frankiales</taxon>
        <taxon>Frankiaceae</taxon>
        <taxon>Parafrankia</taxon>
    </lineage>
</organism>
<keyword evidence="2" id="KW-0119">Carbohydrate metabolism</keyword>
<keyword evidence="1" id="KW-0378">Hydrolase</keyword>
<evidence type="ECO:0000256" key="3">
    <source>
        <dbReference type="SAM" id="MobiDB-lite"/>
    </source>
</evidence>
<feature type="compositionally biased region" description="Low complexity" evidence="3">
    <location>
        <begin position="350"/>
        <end position="363"/>
    </location>
</feature>
<evidence type="ECO:0000313" key="6">
    <source>
        <dbReference type="Proteomes" id="UP000198802"/>
    </source>
</evidence>
<name>A0A0S4QW22_9ACTN</name>
<dbReference type="InterPro" id="IPR003961">
    <property type="entry name" value="FN3_dom"/>
</dbReference>
<proteinExistence type="predicted"/>
<feature type="domain" description="Fibronectin type-III" evidence="4">
    <location>
        <begin position="260"/>
        <end position="353"/>
    </location>
</feature>
<dbReference type="GO" id="GO:0016798">
    <property type="term" value="F:hydrolase activity, acting on glycosyl bonds"/>
    <property type="evidence" value="ECO:0007669"/>
    <property type="project" value="UniProtKB-KW"/>
</dbReference>
<protein>
    <recommendedName>
        <fullName evidence="4">Fibronectin type-III domain-containing protein</fullName>
    </recommendedName>
</protein>
<feature type="region of interest" description="Disordered" evidence="3">
    <location>
        <begin position="492"/>
        <end position="521"/>
    </location>
</feature>
<dbReference type="Gene3D" id="2.60.40.10">
    <property type="entry name" value="Immunoglobulins"/>
    <property type="match status" value="1"/>
</dbReference>
<accession>A0A0S4QW22</accession>
<evidence type="ECO:0000256" key="2">
    <source>
        <dbReference type="ARBA" id="ARBA00023326"/>
    </source>
</evidence>
<keyword evidence="1" id="KW-0326">Glycosidase</keyword>
<keyword evidence="2" id="KW-0624">Polysaccharide degradation</keyword>
<keyword evidence="6" id="KW-1185">Reference proteome</keyword>
<feature type="region of interest" description="Disordered" evidence="3">
    <location>
        <begin position="337"/>
        <end position="390"/>
    </location>
</feature>
<feature type="compositionally biased region" description="Low complexity" evidence="3">
    <location>
        <begin position="371"/>
        <end position="381"/>
    </location>
</feature>
<dbReference type="AlphaFoldDB" id="A0A0S4QW22"/>
<dbReference type="RefSeq" id="WP_091283728.1">
    <property type="nucleotide sequence ID" value="NZ_FAOZ01000029.1"/>
</dbReference>
<gene>
    <name evidence="5" type="ORF">Ga0074812_12926</name>
</gene>
<dbReference type="PROSITE" id="PS50853">
    <property type="entry name" value="FN3"/>
    <property type="match status" value="1"/>
</dbReference>
<sequence length="521" mass="54497">MDPVVELRDRRLQVRPGETVQTSATVHNATDVIAQYTFEVLGPAAAWAEVVPPTVSVVRNGRNTVQIRFRPPVGPVGNVPFALRCVSQDHPDSAAVDEGELVVGAIHDIVPTVTPTISRGRWTGRWTARFENRGTVAARLRVTASDKRRELGFALAPHEIVVDPGQTGEVYLKARASVPTLLGTVTPRPVQLTYTRATGPDEKADEGTVELVFEQVPVLSRAVAAVGALALVGGAAAVLLLARAAPSDKLASDKVARPDQPTGLTAETAGAGAISLNWSAVPSAENYLLYKLVDADPDGAANELHPVKAPLTAHTWEGLAAGAHTCFRLVASNEGGESKASETVCQDAGASPATPEPTGSSTPPTTPTPDPNVTATTPTDPGGKTGQGREPQGFYVVLGSFWKDDKAEQAAQKPLLRKTEIDRALGVTTVLADADASKRLGSQFPGQVIIYLDGQFASWEEADAYCTEKKASGLLGRDPVCFAPLEAGGATVRPVPSPTPAGNGLPTGTPSARQTSLVLGR</sequence>
<dbReference type="CDD" id="cd00063">
    <property type="entry name" value="FN3"/>
    <property type="match status" value="1"/>
</dbReference>
<dbReference type="EMBL" id="FAOZ01000029">
    <property type="protein sequence ID" value="CUU59556.1"/>
    <property type="molecule type" value="Genomic_DNA"/>
</dbReference>
<feature type="compositionally biased region" description="Polar residues" evidence="3">
    <location>
        <begin position="506"/>
        <end position="521"/>
    </location>
</feature>
<reference evidence="6" key="1">
    <citation type="submission" date="2015-11" db="EMBL/GenBank/DDBJ databases">
        <authorList>
            <person name="Varghese N."/>
        </authorList>
    </citation>
    <scope>NUCLEOTIDE SEQUENCE [LARGE SCALE GENOMIC DNA]</scope>
    <source>
        <strain evidence="6">DSM 45899</strain>
    </source>
</reference>
<dbReference type="Proteomes" id="UP000198802">
    <property type="component" value="Unassembled WGS sequence"/>
</dbReference>
<dbReference type="InterPro" id="IPR036116">
    <property type="entry name" value="FN3_sf"/>
</dbReference>
<evidence type="ECO:0000256" key="1">
    <source>
        <dbReference type="ARBA" id="ARBA00023295"/>
    </source>
</evidence>
<dbReference type="GO" id="GO:0000272">
    <property type="term" value="P:polysaccharide catabolic process"/>
    <property type="evidence" value="ECO:0007669"/>
    <property type="project" value="UniProtKB-KW"/>
</dbReference>
<evidence type="ECO:0000313" key="5">
    <source>
        <dbReference type="EMBL" id="CUU59556.1"/>
    </source>
</evidence>
<dbReference type="SUPFAM" id="SSF49265">
    <property type="entry name" value="Fibronectin type III"/>
    <property type="match status" value="1"/>
</dbReference>